<evidence type="ECO:0000256" key="5">
    <source>
        <dbReference type="ARBA" id="ARBA00022898"/>
    </source>
</evidence>
<dbReference type="RefSeq" id="XP_040748031.1">
    <property type="nucleotide sequence ID" value="XM_040886318.1"/>
</dbReference>
<evidence type="ECO:0000313" key="8">
    <source>
        <dbReference type="EMBL" id="ORX74820.1"/>
    </source>
</evidence>
<keyword evidence="9" id="KW-1185">Reference proteome</keyword>
<dbReference type="GeneID" id="63802966"/>
<comment type="caution">
    <text evidence="8">The sequence shown here is derived from an EMBL/GenBank/DDBJ whole genome shotgun (WGS) entry which is preliminary data.</text>
</comment>
<dbReference type="Gene3D" id="1.10.287.1970">
    <property type="match status" value="1"/>
</dbReference>
<evidence type="ECO:0000256" key="1">
    <source>
        <dbReference type="ARBA" id="ARBA00001933"/>
    </source>
</evidence>
<dbReference type="PANTHER" id="PTHR11751">
    <property type="entry name" value="ALANINE AMINOTRANSFERASE"/>
    <property type="match status" value="1"/>
</dbReference>
<keyword evidence="3" id="KW-0032">Aminotransferase</keyword>
<dbReference type="PANTHER" id="PTHR11751:SF29">
    <property type="entry name" value="ALANINE TRANSAMINASE"/>
    <property type="match status" value="1"/>
</dbReference>
<dbReference type="Gene3D" id="3.40.640.10">
    <property type="entry name" value="Type I PLP-dependent aspartate aminotransferase-like (Major domain)"/>
    <property type="match status" value="1"/>
</dbReference>
<dbReference type="OrthoDB" id="1732682at2759"/>
<evidence type="ECO:0000256" key="4">
    <source>
        <dbReference type="ARBA" id="ARBA00022679"/>
    </source>
</evidence>
<comment type="cofactor">
    <cofactor evidence="1">
        <name>pyridoxal 5'-phosphate</name>
        <dbReference type="ChEBI" id="CHEBI:597326"/>
    </cofactor>
</comment>
<dbReference type="STRING" id="61395.A0A1Y1WMN0"/>
<dbReference type="FunFam" id="3.40.640.10:FF:000012">
    <property type="entry name" value="alanine aminotransferase 2"/>
    <property type="match status" value="1"/>
</dbReference>
<dbReference type="InterPro" id="IPR015421">
    <property type="entry name" value="PyrdxlP-dep_Trfase_major"/>
</dbReference>
<gene>
    <name evidence="8" type="ORF">DL89DRAFT_264610</name>
</gene>
<evidence type="ECO:0000256" key="2">
    <source>
        <dbReference type="ARBA" id="ARBA00011738"/>
    </source>
</evidence>
<dbReference type="Gene3D" id="3.90.1150.10">
    <property type="entry name" value="Aspartate Aminotransferase, domain 1"/>
    <property type="match status" value="1"/>
</dbReference>
<dbReference type="InterPro" id="IPR015422">
    <property type="entry name" value="PyrdxlP-dep_Trfase_small"/>
</dbReference>
<organism evidence="8 9">
    <name type="scientific">Linderina pennispora</name>
    <dbReference type="NCBI Taxonomy" id="61395"/>
    <lineage>
        <taxon>Eukaryota</taxon>
        <taxon>Fungi</taxon>
        <taxon>Fungi incertae sedis</taxon>
        <taxon>Zoopagomycota</taxon>
        <taxon>Kickxellomycotina</taxon>
        <taxon>Kickxellomycetes</taxon>
        <taxon>Kickxellales</taxon>
        <taxon>Kickxellaceae</taxon>
        <taxon>Linderina</taxon>
    </lineage>
</organism>
<comment type="similarity">
    <text evidence="6">Belongs to the class-I pyridoxal-phosphate-dependent aminotransferase family. Alanine aminotransferase subfamily.</text>
</comment>
<dbReference type="AlphaFoldDB" id="A0A1Y1WMN0"/>
<dbReference type="InterPro" id="IPR004839">
    <property type="entry name" value="Aminotransferase_I/II_large"/>
</dbReference>
<accession>A0A1Y1WMN0</accession>
<evidence type="ECO:0000313" key="9">
    <source>
        <dbReference type="Proteomes" id="UP000193922"/>
    </source>
</evidence>
<keyword evidence="5" id="KW-0663">Pyridoxal phosphate</keyword>
<dbReference type="InterPro" id="IPR045088">
    <property type="entry name" value="ALAT1/2-like"/>
</dbReference>
<evidence type="ECO:0000259" key="7">
    <source>
        <dbReference type="Pfam" id="PF00155"/>
    </source>
</evidence>
<dbReference type="CDD" id="cd00609">
    <property type="entry name" value="AAT_like"/>
    <property type="match status" value="1"/>
</dbReference>
<dbReference type="SUPFAM" id="SSF53383">
    <property type="entry name" value="PLP-dependent transferases"/>
    <property type="match status" value="1"/>
</dbReference>
<feature type="domain" description="Aminotransferase class I/classII large" evidence="7">
    <location>
        <begin position="34"/>
        <end position="381"/>
    </location>
</feature>
<keyword evidence="4 8" id="KW-0808">Transferase</keyword>
<dbReference type="FunFam" id="3.90.1150.10:FF:000151">
    <property type="entry name" value="Alanine aminotransferase 2"/>
    <property type="match status" value="1"/>
</dbReference>
<dbReference type="EMBL" id="MCFD01000001">
    <property type="protein sequence ID" value="ORX74820.1"/>
    <property type="molecule type" value="Genomic_DNA"/>
</dbReference>
<evidence type="ECO:0000256" key="3">
    <source>
        <dbReference type="ARBA" id="ARBA00022576"/>
    </source>
</evidence>
<sequence length="411" mass="45181">MEYTDLLKPEMIEMTRKLFPEDAIARAKRNLGFVGNAAGAYTHSLGIQEIREDVAKFIEERDGFPSHPDNICLTSGASGAVERVLDVLIAHSNVGIMIPIPQYPLYTATLTHMDAKAVPYYLQEEKDWGLSISGLKEALDAARASGTDVRALVVINPGNPTGGSLSAENIAEIVRFCEREHLVILADEVYQTNIYTETNPFVSFKKVVSQEHSNVELFSFHSISKGMIGECGRRGGYYEAVNIDEAVMAQLLKLASVSLCPNVQGQMAVDVMVNPPRPGDASYQQYAQELDAIFQSMKRRAKKLAAAFNSLPSMTCNDAQGAMYLFPRVEFPQAFVDEAKALGQVPDGLYCMQMLEATGISVVPGSGFGQVPGTFHFRSTFLPQEHLFDEFIDGFKKFHPVVPGQVRGEPL</sequence>
<dbReference type="UniPathway" id="UPA00528">
    <property type="reaction ID" value="UER00586"/>
</dbReference>
<dbReference type="InterPro" id="IPR015424">
    <property type="entry name" value="PyrdxlP-dep_Trfase"/>
</dbReference>
<protein>
    <submittedName>
        <fullName evidence="8">PLP-dependent transferase</fullName>
    </submittedName>
</protein>
<dbReference type="GO" id="GO:0008483">
    <property type="term" value="F:transaminase activity"/>
    <property type="evidence" value="ECO:0007669"/>
    <property type="project" value="UniProtKB-KW"/>
</dbReference>
<evidence type="ECO:0000256" key="6">
    <source>
        <dbReference type="ARBA" id="ARBA00025785"/>
    </source>
</evidence>
<comment type="subunit">
    <text evidence="2">Homodimer.</text>
</comment>
<dbReference type="GO" id="GO:0042853">
    <property type="term" value="P:L-alanine catabolic process"/>
    <property type="evidence" value="ECO:0007669"/>
    <property type="project" value="UniProtKB-UniPathway"/>
</dbReference>
<dbReference type="Proteomes" id="UP000193922">
    <property type="component" value="Unassembled WGS sequence"/>
</dbReference>
<reference evidence="8 9" key="1">
    <citation type="submission" date="2016-07" db="EMBL/GenBank/DDBJ databases">
        <title>Pervasive Adenine N6-methylation of Active Genes in Fungi.</title>
        <authorList>
            <consortium name="DOE Joint Genome Institute"/>
            <person name="Mondo S.J."/>
            <person name="Dannebaum R.O."/>
            <person name="Kuo R.C."/>
            <person name="Labutti K."/>
            <person name="Haridas S."/>
            <person name="Kuo A."/>
            <person name="Salamov A."/>
            <person name="Ahrendt S.R."/>
            <person name="Lipzen A."/>
            <person name="Sullivan W."/>
            <person name="Andreopoulos W.B."/>
            <person name="Clum A."/>
            <person name="Lindquist E."/>
            <person name="Daum C."/>
            <person name="Ramamoorthy G.K."/>
            <person name="Gryganskyi A."/>
            <person name="Culley D."/>
            <person name="Magnuson J.K."/>
            <person name="James T.Y."/>
            <person name="O'Malley M.A."/>
            <person name="Stajich J.E."/>
            <person name="Spatafora J.W."/>
            <person name="Visel A."/>
            <person name="Grigoriev I.V."/>
        </authorList>
    </citation>
    <scope>NUCLEOTIDE SEQUENCE [LARGE SCALE GENOMIC DNA]</scope>
    <source>
        <strain evidence="8 9">ATCC 12442</strain>
    </source>
</reference>
<dbReference type="GO" id="GO:0030170">
    <property type="term" value="F:pyridoxal phosphate binding"/>
    <property type="evidence" value="ECO:0007669"/>
    <property type="project" value="InterPro"/>
</dbReference>
<proteinExistence type="inferred from homology"/>
<dbReference type="Pfam" id="PF00155">
    <property type="entry name" value="Aminotran_1_2"/>
    <property type="match status" value="1"/>
</dbReference>
<feature type="non-terminal residue" evidence="8">
    <location>
        <position position="411"/>
    </location>
</feature>
<name>A0A1Y1WMN0_9FUNG</name>